<dbReference type="GO" id="GO:0000209">
    <property type="term" value="P:protein polyubiquitination"/>
    <property type="evidence" value="ECO:0007669"/>
    <property type="project" value="TreeGrafter"/>
</dbReference>
<name>A0A830HLJ3_9CHLO</name>
<dbReference type="InterPro" id="IPR013702">
    <property type="entry name" value="FIST_domain_N"/>
</dbReference>
<dbReference type="Proteomes" id="UP000660262">
    <property type="component" value="Unassembled WGS sequence"/>
</dbReference>
<accession>A0A830HLJ3</accession>
<evidence type="ECO:0000313" key="5">
    <source>
        <dbReference type="Proteomes" id="UP000660262"/>
    </source>
</evidence>
<protein>
    <recommendedName>
        <fullName evidence="6">FIST domain-containing protein</fullName>
    </recommendedName>
</protein>
<evidence type="ECO:0008006" key="6">
    <source>
        <dbReference type="Google" id="ProtNLM"/>
    </source>
</evidence>
<dbReference type="EMBL" id="BNJQ01000011">
    <property type="protein sequence ID" value="GHP05897.1"/>
    <property type="molecule type" value="Genomic_DNA"/>
</dbReference>
<feature type="region of interest" description="Disordered" evidence="1">
    <location>
        <begin position="350"/>
        <end position="395"/>
    </location>
</feature>
<dbReference type="AlphaFoldDB" id="A0A830HLJ3"/>
<feature type="compositionally biased region" description="Acidic residues" evidence="1">
    <location>
        <begin position="376"/>
        <end position="385"/>
    </location>
</feature>
<dbReference type="GO" id="GO:0032436">
    <property type="term" value="P:positive regulation of proteasomal ubiquitin-dependent protein catabolic process"/>
    <property type="evidence" value="ECO:0007669"/>
    <property type="project" value="TreeGrafter"/>
</dbReference>
<organism evidence="4 5">
    <name type="scientific">Pycnococcus provasolii</name>
    <dbReference type="NCBI Taxonomy" id="41880"/>
    <lineage>
        <taxon>Eukaryota</taxon>
        <taxon>Viridiplantae</taxon>
        <taxon>Chlorophyta</taxon>
        <taxon>Pseudoscourfieldiophyceae</taxon>
        <taxon>Pseudoscourfieldiales</taxon>
        <taxon>Pycnococcaceae</taxon>
        <taxon>Pycnococcus</taxon>
    </lineage>
</organism>
<dbReference type="OrthoDB" id="509497at2759"/>
<evidence type="ECO:0000259" key="3">
    <source>
        <dbReference type="SMART" id="SM01204"/>
    </source>
</evidence>
<proteinExistence type="predicted"/>
<dbReference type="PANTHER" id="PTHR14939">
    <property type="entry name" value="F-BOX ONLY PROTEIN 22"/>
    <property type="match status" value="1"/>
</dbReference>
<keyword evidence="5" id="KW-1185">Reference proteome</keyword>
<dbReference type="InterPro" id="IPR019494">
    <property type="entry name" value="FIST_C"/>
</dbReference>
<gene>
    <name evidence="4" type="ORF">PPROV_000464400</name>
</gene>
<reference evidence="4" key="1">
    <citation type="submission" date="2020-10" db="EMBL/GenBank/DDBJ databases">
        <title>Unveiling of a novel bifunctional photoreceptor, Dualchrome1, isolated from a cosmopolitan green alga.</title>
        <authorList>
            <person name="Suzuki S."/>
            <person name="Kawachi M."/>
        </authorList>
    </citation>
    <scope>NUCLEOTIDE SEQUENCE</scope>
    <source>
        <strain evidence="4">NIES 2893</strain>
    </source>
</reference>
<feature type="domain" description="FIST C-domain" evidence="3">
    <location>
        <begin position="325"/>
        <end position="515"/>
    </location>
</feature>
<dbReference type="SMART" id="SM00897">
    <property type="entry name" value="FIST"/>
    <property type="match status" value="1"/>
</dbReference>
<evidence type="ECO:0000256" key="1">
    <source>
        <dbReference type="SAM" id="MobiDB-lite"/>
    </source>
</evidence>
<comment type="caution">
    <text evidence="4">The sequence shown here is derived from an EMBL/GenBank/DDBJ whole genome shotgun (WGS) entry which is preliminary data.</text>
</comment>
<evidence type="ECO:0000259" key="2">
    <source>
        <dbReference type="SMART" id="SM00897"/>
    </source>
</evidence>
<dbReference type="SMART" id="SM01204">
    <property type="entry name" value="FIST_C"/>
    <property type="match status" value="1"/>
</dbReference>
<dbReference type="Pfam" id="PF08495">
    <property type="entry name" value="FIST"/>
    <property type="match status" value="1"/>
</dbReference>
<evidence type="ECO:0000313" key="4">
    <source>
        <dbReference type="EMBL" id="GHP05897.1"/>
    </source>
</evidence>
<feature type="region of interest" description="Disordered" evidence="1">
    <location>
        <begin position="1"/>
        <end position="57"/>
    </location>
</feature>
<feature type="domain" description="FIST" evidence="2">
    <location>
        <begin position="90"/>
        <end position="319"/>
    </location>
</feature>
<feature type="compositionally biased region" description="Low complexity" evidence="1">
    <location>
        <begin position="43"/>
        <end position="57"/>
    </location>
</feature>
<feature type="compositionally biased region" description="Low complexity" evidence="1">
    <location>
        <begin position="12"/>
        <end position="25"/>
    </location>
</feature>
<sequence length="563" mass="59722">MTPMMKNHILPSFGSSSSSSSKFGKVGARRRHRSSAATLVPRSSASASSAASSPSTPLPAWATALVEGTQNTLQRACDDAIARMPSNAEEPTVAICFVSSTLNDSYDDTVATLRQRVPSLRVVVGCSAYGCIGEEDADDDSNDDTQPKEVERKAAACVALGAFPQSVAVATHVEDNSLPDADDPPEVWHARFGLAGTPAEAISRDPPSFVVFSSPGFRNLQALIDGLDFAFPNCSVVGGISSWSEMEHPQALFHYAATDEAAAGGSTGRYETGAVVLCLQGGGVRIESLAAQGCRPLHTPPIAIASSDRNIVTSVIASNGSKVTPLEHLMRTLSNLDDSDRSAARNLMAALTPKSTDALRSDDDENKDDDGKKEDEKEEDDDEESPSWKSTWGSDSTNGYLVRPIVGADNNSGAVALGSEISPDQRLTWVCRDKEGATQDLELHLSERVRRRLEASFSGSSEGSTKQVLGCLLCACNGRGYDLFQSDSFDSRTVRRYEPSGKVCGYFANGEIARCGVHDPAVAAAAADRSPSRRQSSISSRDPVSLLGFTLVVGFVTYSPPPS</sequence>
<dbReference type="Pfam" id="PF10442">
    <property type="entry name" value="FIST_C"/>
    <property type="match status" value="1"/>
</dbReference>
<dbReference type="PANTHER" id="PTHR14939:SF5">
    <property type="entry name" value="F-BOX ONLY PROTEIN 22"/>
    <property type="match status" value="1"/>
</dbReference>